<dbReference type="NCBIfam" id="TIGR00731">
    <property type="entry name" value="bL25_bact_ctc"/>
    <property type="match status" value="1"/>
</dbReference>
<dbReference type="InterPro" id="IPR020057">
    <property type="entry name" value="Ribosomal_bL25_b-dom"/>
</dbReference>
<evidence type="ECO:0000259" key="8">
    <source>
        <dbReference type="Pfam" id="PF14693"/>
    </source>
</evidence>
<dbReference type="Pfam" id="PF01386">
    <property type="entry name" value="Ribosomal_L25p"/>
    <property type="match status" value="1"/>
</dbReference>
<gene>
    <name evidence="5" type="primary">rplY</name>
    <name evidence="5" type="synonym">ctc</name>
    <name evidence="9" type="ORF">DWB68_09940</name>
</gene>
<proteinExistence type="inferred from homology"/>
<dbReference type="InterPro" id="IPR001021">
    <property type="entry name" value="Ribosomal_bL25_long"/>
</dbReference>
<dbReference type="PANTHER" id="PTHR33284">
    <property type="entry name" value="RIBOSOMAL PROTEIN L25/GLN-TRNA SYNTHETASE, ANTI-CODON-BINDING DOMAIN-CONTAINING PROTEIN"/>
    <property type="match status" value="1"/>
</dbReference>
<dbReference type="AlphaFoldDB" id="A0A399JA81"/>
<dbReference type="PANTHER" id="PTHR33284:SF1">
    <property type="entry name" value="RIBOSOMAL PROTEIN L25_GLN-TRNA SYNTHETASE, ANTI-CODON-BINDING DOMAIN-CONTAINING PROTEIN"/>
    <property type="match status" value="1"/>
</dbReference>
<organism evidence="9 10">
    <name type="scientific">Galactobacter valiniphilus</name>
    <dbReference type="NCBI Taxonomy" id="2676122"/>
    <lineage>
        <taxon>Bacteria</taxon>
        <taxon>Bacillati</taxon>
        <taxon>Actinomycetota</taxon>
        <taxon>Actinomycetes</taxon>
        <taxon>Micrococcales</taxon>
        <taxon>Micrococcaceae</taxon>
        <taxon>Galactobacter</taxon>
    </lineage>
</organism>
<comment type="function">
    <text evidence="5">This is one of the proteins that binds to the 5S RNA in the ribosome where it forms part of the central protuberance.</text>
</comment>
<dbReference type="InterPro" id="IPR020056">
    <property type="entry name" value="Rbsml_bL25/Gln-tRNA_synth_N"/>
</dbReference>
<dbReference type="Pfam" id="PF14693">
    <property type="entry name" value="Ribosomal_TL5_C"/>
    <property type="match status" value="1"/>
</dbReference>
<keyword evidence="4 5" id="KW-0687">Ribonucleoprotein</keyword>
<dbReference type="SUPFAM" id="SSF50715">
    <property type="entry name" value="Ribosomal protein L25-like"/>
    <property type="match status" value="1"/>
</dbReference>
<keyword evidence="10" id="KW-1185">Reference proteome</keyword>
<dbReference type="NCBIfam" id="NF004612">
    <property type="entry name" value="PRK05943.1"/>
    <property type="match status" value="1"/>
</dbReference>
<keyword evidence="1 5" id="KW-0699">rRNA-binding</keyword>
<evidence type="ECO:0000313" key="9">
    <source>
        <dbReference type="EMBL" id="RII41970.1"/>
    </source>
</evidence>
<comment type="caution">
    <text evidence="9">The sequence shown here is derived from an EMBL/GenBank/DDBJ whole genome shotgun (WGS) entry which is preliminary data.</text>
</comment>
<sequence length="193" mass="20614">MSETQKIAAETRDDFGKGSARQARRDGKIPAVIYGHGADPIHILLPARETTLAVRTANAVLDLVVDGQEHIALVKDIQRHPLRQTVDHLDLLTVKKGEKVQVEVNVHVEGEVASGLVLNLELNTVPVLADALNLPENVTLNVEGAEAGTLTADALVLPKGAELELEADVVVAVVAEPEEQDLPEEEAAEAEAE</sequence>
<evidence type="ECO:0000259" key="7">
    <source>
        <dbReference type="Pfam" id="PF01386"/>
    </source>
</evidence>
<dbReference type="Gene3D" id="2.40.240.10">
    <property type="entry name" value="Ribosomal Protein L25, Chain P"/>
    <property type="match status" value="1"/>
</dbReference>
<dbReference type="HAMAP" id="MF_01334">
    <property type="entry name" value="Ribosomal_bL25_CTC"/>
    <property type="match status" value="1"/>
</dbReference>
<evidence type="ECO:0000256" key="3">
    <source>
        <dbReference type="ARBA" id="ARBA00022980"/>
    </source>
</evidence>
<dbReference type="InterPro" id="IPR011035">
    <property type="entry name" value="Ribosomal_bL25/Gln-tRNA_synth"/>
</dbReference>
<dbReference type="RefSeq" id="WP_119424986.1">
    <property type="nucleotide sequence ID" value="NZ_QQXK01000018.1"/>
</dbReference>
<evidence type="ECO:0000313" key="10">
    <source>
        <dbReference type="Proteomes" id="UP000265419"/>
    </source>
</evidence>
<name>A0A399JA81_9MICC</name>
<evidence type="ECO:0000256" key="5">
    <source>
        <dbReference type="HAMAP-Rule" id="MF_01334"/>
    </source>
</evidence>
<keyword evidence="3 5" id="KW-0689">Ribosomal protein</keyword>
<dbReference type="EMBL" id="QQXK01000018">
    <property type="protein sequence ID" value="RII41970.1"/>
    <property type="molecule type" value="Genomic_DNA"/>
</dbReference>
<dbReference type="GO" id="GO:0022625">
    <property type="term" value="C:cytosolic large ribosomal subunit"/>
    <property type="evidence" value="ECO:0007669"/>
    <property type="project" value="TreeGrafter"/>
</dbReference>
<reference evidence="9 10" key="1">
    <citation type="submission" date="2018-07" db="EMBL/GenBank/DDBJ databases">
        <title>Arthrobacter sp. nov., isolated from raw cow's milk with high bacterial count.</title>
        <authorList>
            <person name="Hahne J."/>
            <person name="Isele D."/>
            <person name="Lipski A."/>
        </authorList>
    </citation>
    <scope>NUCLEOTIDE SEQUENCE [LARGE SCALE GENOMIC DNA]</scope>
    <source>
        <strain evidence="9 10">JZ R-35</strain>
    </source>
</reference>
<dbReference type="GO" id="GO:0008097">
    <property type="term" value="F:5S rRNA binding"/>
    <property type="evidence" value="ECO:0007669"/>
    <property type="project" value="InterPro"/>
</dbReference>
<evidence type="ECO:0000256" key="1">
    <source>
        <dbReference type="ARBA" id="ARBA00022730"/>
    </source>
</evidence>
<dbReference type="GO" id="GO:0003735">
    <property type="term" value="F:structural constituent of ribosome"/>
    <property type="evidence" value="ECO:0007669"/>
    <property type="project" value="InterPro"/>
</dbReference>
<feature type="region of interest" description="Disordered" evidence="6">
    <location>
        <begin position="1"/>
        <end position="23"/>
    </location>
</feature>
<protein>
    <recommendedName>
        <fullName evidence="5">Large ribosomal subunit protein bL25</fullName>
    </recommendedName>
    <alternativeName>
        <fullName evidence="5">General stress protein CTC</fullName>
    </alternativeName>
</protein>
<dbReference type="CDD" id="cd00495">
    <property type="entry name" value="Ribosomal_L25_TL5_CTC"/>
    <property type="match status" value="1"/>
</dbReference>
<evidence type="ECO:0000256" key="6">
    <source>
        <dbReference type="SAM" id="MobiDB-lite"/>
    </source>
</evidence>
<feature type="domain" description="Large ribosomal subunit protein bL25 L25" evidence="7">
    <location>
        <begin position="7"/>
        <end position="91"/>
    </location>
</feature>
<dbReference type="Gene3D" id="2.170.120.20">
    <property type="entry name" value="Ribosomal protein L25, beta domain"/>
    <property type="match status" value="1"/>
</dbReference>
<dbReference type="Proteomes" id="UP000265419">
    <property type="component" value="Unassembled WGS sequence"/>
</dbReference>
<dbReference type="InterPro" id="IPR037121">
    <property type="entry name" value="Ribosomal_bL25_C"/>
</dbReference>
<feature type="domain" description="Large ribosomal subunit protein bL25 beta" evidence="8">
    <location>
        <begin position="99"/>
        <end position="177"/>
    </location>
</feature>
<dbReference type="NCBIfam" id="NF004131">
    <property type="entry name" value="PRK05618.2-1"/>
    <property type="match status" value="1"/>
</dbReference>
<dbReference type="InterPro" id="IPR029751">
    <property type="entry name" value="Ribosomal_L25_dom"/>
</dbReference>
<accession>A0A399JA81</accession>
<dbReference type="GO" id="GO:0006412">
    <property type="term" value="P:translation"/>
    <property type="evidence" value="ECO:0007669"/>
    <property type="project" value="UniProtKB-UniRule"/>
</dbReference>
<dbReference type="InterPro" id="IPR020930">
    <property type="entry name" value="Ribosomal_uL5_bac-type"/>
</dbReference>
<comment type="similarity">
    <text evidence="5">Belongs to the bacterial ribosomal protein bL25 family. CTC subfamily.</text>
</comment>
<evidence type="ECO:0000256" key="2">
    <source>
        <dbReference type="ARBA" id="ARBA00022884"/>
    </source>
</evidence>
<evidence type="ECO:0000256" key="4">
    <source>
        <dbReference type="ARBA" id="ARBA00023274"/>
    </source>
</evidence>
<comment type="subunit">
    <text evidence="5">Part of the 50S ribosomal subunit; part of the 5S rRNA/L5/L18/L25 subcomplex. Contacts the 5S rRNA. Binds to the 5S rRNA independently of L5 and L18.</text>
</comment>
<keyword evidence="2 5" id="KW-0694">RNA-binding</keyword>